<dbReference type="Proteomes" id="UP001240697">
    <property type="component" value="Chromosome"/>
</dbReference>
<dbReference type="InterPro" id="IPR007484">
    <property type="entry name" value="Peptidase_M28"/>
</dbReference>
<evidence type="ECO:0000313" key="3">
    <source>
        <dbReference type="EMBL" id="WHS64834.1"/>
    </source>
</evidence>
<name>A0ABY8SSB9_9BURK</name>
<reference evidence="3 4" key="1">
    <citation type="submission" date="2023-05" db="EMBL/GenBank/DDBJ databases">
        <authorList>
            <person name="Yin Y."/>
            <person name="Lu Z."/>
        </authorList>
    </citation>
    <scope>NUCLEOTIDE SEQUENCE [LARGE SCALE GENOMIC DNA]</scope>
    <source>
        <strain evidence="3 4">ZM22</strain>
    </source>
</reference>
<dbReference type="InterPro" id="IPR045175">
    <property type="entry name" value="M28_fam"/>
</dbReference>
<evidence type="ECO:0000256" key="1">
    <source>
        <dbReference type="SAM" id="MobiDB-lite"/>
    </source>
</evidence>
<dbReference type="EMBL" id="CP125947">
    <property type="protein sequence ID" value="WHS64834.1"/>
    <property type="molecule type" value="Genomic_DNA"/>
</dbReference>
<protein>
    <submittedName>
        <fullName evidence="3">M28 family peptidase</fullName>
    </submittedName>
</protein>
<dbReference type="PANTHER" id="PTHR12147:SF26">
    <property type="entry name" value="PEPTIDASE M28 DOMAIN-CONTAINING PROTEIN"/>
    <property type="match status" value="1"/>
</dbReference>
<dbReference type="Gene3D" id="3.40.630.10">
    <property type="entry name" value="Zn peptidases"/>
    <property type="match status" value="1"/>
</dbReference>
<dbReference type="PANTHER" id="PTHR12147">
    <property type="entry name" value="METALLOPEPTIDASE M28 FAMILY MEMBER"/>
    <property type="match status" value="1"/>
</dbReference>
<accession>A0ABY8SSB9</accession>
<gene>
    <name evidence="3" type="ORF">QMY55_20455</name>
</gene>
<feature type="domain" description="Peptidase M28" evidence="2">
    <location>
        <begin position="93"/>
        <end position="337"/>
    </location>
</feature>
<keyword evidence="4" id="KW-1185">Reference proteome</keyword>
<sequence length="343" mass="37407">MLGTLLTAFGIGGCVAAQPLKPTARLTVPAKPQVSPQRLQTHVRVLSEDFLGRSFDQPQTLQKAADYIAAQLAQSGVKAERQRFEVDGNGYENLIARFGPADSTAPLLVMGAHYDSALTEHEHSHGEAGGKGAGPTPDTHTPGADDNASGVAGLLELAHVLAANPPTQPVELVFYTLEEPPNFRTDDMGSYRHARSLRDSGRAVRLMLSVEMIGYYSDAPGSQRYPLAPLGWFYPDQANFIGLIGEFKDFGAMRRTKSVMRAAADADLPLGVHSLNSPRFVHGVDFSDHLSYWRLGYPAIMVTDTSFMRNPHYHKSTDTWDRLDYGRMAQVVRMLAAIALDVG</sequence>
<organism evidence="3 4">
    <name type="scientific">Comamonas resistens</name>
    <dbReference type="NCBI Taxonomy" id="3046670"/>
    <lineage>
        <taxon>Bacteria</taxon>
        <taxon>Pseudomonadati</taxon>
        <taxon>Pseudomonadota</taxon>
        <taxon>Betaproteobacteria</taxon>
        <taxon>Burkholderiales</taxon>
        <taxon>Comamonadaceae</taxon>
        <taxon>Comamonas</taxon>
    </lineage>
</organism>
<feature type="region of interest" description="Disordered" evidence="1">
    <location>
        <begin position="120"/>
        <end position="148"/>
    </location>
</feature>
<proteinExistence type="predicted"/>
<dbReference type="Pfam" id="PF04389">
    <property type="entry name" value="Peptidase_M28"/>
    <property type="match status" value="1"/>
</dbReference>
<dbReference type="SUPFAM" id="SSF53187">
    <property type="entry name" value="Zn-dependent exopeptidases"/>
    <property type="match status" value="1"/>
</dbReference>
<evidence type="ECO:0000259" key="2">
    <source>
        <dbReference type="Pfam" id="PF04389"/>
    </source>
</evidence>
<dbReference type="RefSeq" id="WP_283485945.1">
    <property type="nucleotide sequence ID" value="NZ_CP125947.1"/>
</dbReference>
<evidence type="ECO:0000313" key="4">
    <source>
        <dbReference type="Proteomes" id="UP001240697"/>
    </source>
</evidence>